<accession>A0AAD4YQR9</accession>
<name>A0AAD4YQR9_PRUDU</name>
<reference evidence="1 2" key="1">
    <citation type="journal article" date="2022" name="G3 (Bethesda)">
        <title>Whole-genome sequence and methylome profiling of the almond [Prunus dulcis (Mill.) D.A. Webb] cultivar 'Nonpareil'.</title>
        <authorList>
            <person name="D'Amico-Willman K.M."/>
            <person name="Ouma W.Z."/>
            <person name="Meulia T."/>
            <person name="Sideli G.M."/>
            <person name="Gradziel T.M."/>
            <person name="Fresnedo-Ramirez J."/>
        </authorList>
    </citation>
    <scope>NUCLEOTIDE SEQUENCE [LARGE SCALE GENOMIC DNA]</scope>
    <source>
        <strain evidence="1">Clone GOH B32 T37-40</strain>
    </source>
</reference>
<gene>
    <name evidence="1" type="ORF">L3X38_036875</name>
</gene>
<proteinExistence type="predicted"/>
<evidence type="ECO:0000313" key="1">
    <source>
        <dbReference type="EMBL" id="KAI5317168.1"/>
    </source>
</evidence>
<sequence>MVKVLRCRERKRKDIWVSSENSAELKSLVSLSTHSCGFKITILCGFIEETNRNLAKIRSDSNSNDPDELTQLEINPNTTYTLSALAWLTTSWPDL</sequence>
<comment type="caution">
    <text evidence="1">The sequence shown here is derived from an EMBL/GenBank/DDBJ whole genome shotgun (WGS) entry which is preliminary data.</text>
</comment>
<protein>
    <submittedName>
        <fullName evidence="1">Uncharacterized protein</fullName>
    </submittedName>
</protein>
<organism evidence="1 2">
    <name type="scientific">Prunus dulcis</name>
    <name type="common">Almond</name>
    <name type="synonym">Amygdalus dulcis</name>
    <dbReference type="NCBI Taxonomy" id="3755"/>
    <lineage>
        <taxon>Eukaryota</taxon>
        <taxon>Viridiplantae</taxon>
        <taxon>Streptophyta</taxon>
        <taxon>Embryophyta</taxon>
        <taxon>Tracheophyta</taxon>
        <taxon>Spermatophyta</taxon>
        <taxon>Magnoliopsida</taxon>
        <taxon>eudicotyledons</taxon>
        <taxon>Gunneridae</taxon>
        <taxon>Pentapetalae</taxon>
        <taxon>rosids</taxon>
        <taxon>fabids</taxon>
        <taxon>Rosales</taxon>
        <taxon>Rosaceae</taxon>
        <taxon>Amygdaloideae</taxon>
        <taxon>Amygdaleae</taxon>
        <taxon>Prunus</taxon>
    </lineage>
</organism>
<dbReference type="EMBL" id="JAJFAZ020000007">
    <property type="protein sequence ID" value="KAI5317168.1"/>
    <property type="molecule type" value="Genomic_DNA"/>
</dbReference>
<keyword evidence="2" id="KW-1185">Reference proteome</keyword>
<dbReference type="AlphaFoldDB" id="A0AAD4YQR9"/>
<evidence type="ECO:0000313" key="2">
    <source>
        <dbReference type="Proteomes" id="UP001054821"/>
    </source>
</evidence>
<dbReference type="Proteomes" id="UP001054821">
    <property type="component" value="Chromosome 7"/>
</dbReference>